<dbReference type="HOGENOM" id="CLU_3106143_0_0_1"/>
<accession>G2YYL2</accession>
<reference evidence="2" key="1">
    <citation type="journal article" date="2011" name="PLoS Genet.">
        <title>Genomic analysis of the necrotrophic fungal pathogens Sclerotinia sclerotiorum and Botrytis cinerea.</title>
        <authorList>
            <person name="Amselem J."/>
            <person name="Cuomo C.A."/>
            <person name="van Kan J.A."/>
            <person name="Viaud M."/>
            <person name="Benito E.P."/>
            <person name="Couloux A."/>
            <person name="Coutinho P.M."/>
            <person name="de Vries R.P."/>
            <person name="Dyer P.S."/>
            <person name="Fillinger S."/>
            <person name="Fournier E."/>
            <person name="Gout L."/>
            <person name="Hahn M."/>
            <person name="Kohn L."/>
            <person name="Lapalu N."/>
            <person name="Plummer K.M."/>
            <person name="Pradier J.M."/>
            <person name="Quevillon E."/>
            <person name="Sharon A."/>
            <person name="Simon A."/>
            <person name="ten Have A."/>
            <person name="Tudzynski B."/>
            <person name="Tudzynski P."/>
            <person name="Wincker P."/>
            <person name="Andrew M."/>
            <person name="Anthouard V."/>
            <person name="Beever R.E."/>
            <person name="Beffa R."/>
            <person name="Benoit I."/>
            <person name="Bouzid O."/>
            <person name="Brault B."/>
            <person name="Chen Z."/>
            <person name="Choquer M."/>
            <person name="Collemare J."/>
            <person name="Cotton P."/>
            <person name="Danchin E.G."/>
            <person name="Da Silva C."/>
            <person name="Gautier A."/>
            <person name="Giraud C."/>
            <person name="Giraud T."/>
            <person name="Gonzalez C."/>
            <person name="Grossetete S."/>
            <person name="Guldener U."/>
            <person name="Henrissat B."/>
            <person name="Howlett B.J."/>
            <person name="Kodira C."/>
            <person name="Kretschmer M."/>
            <person name="Lappartient A."/>
            <person name="Leroch M."/>
            <person name="Levis C."/>
            <person name="Mauceli E."/>
            <person name="Neuveglise C."/>
            <person name="Oeser B."/>
            <person name="Pearson M."/>
            <person name="Poulain J."/>
            <person name="Poussereau N."/>
            <person name="Quesneville H."/>
            <person name="Rascle C."/>
            <person name="Schumacher J."/>
            <person name="Segurens B."/>
            <person name="Sexton A."/>
            <person name="Silva E."/>
            <person name="Sirven C."/>
            <person name="Soanes D.M."/>
            <person name="Talbot N.J."/>
            <person name="Templeton M."/>
            <person name="Yandava C."/>
            <person name="Yarden O."/>
            <person name="Zeng Q."/>
            <person name="Rollins J.A."/>
            <person name="Lebrun M.H."/>
            <person name="Dickman M."/>
        </authorList>
    </citation>
    <scope>NUCLEOTIDE SEQUENCE [LARGE SCALE GENOMIC DNA]</scope>
    <source>
        <strain evidence="2">T4</strain>
    </source>
</reference>
<dbReference type="Proteomes" id="UP000008177">
    <property type="component" value="Unplaced contigs"/>
</dbReference>
<evidence type="ECO:0000313" key="1">
    <source>
        <dbReference type="EMBL" id="CCD56710.1"/>
    </source>
</evidence>
<dbReference type="EMBL" id="FQ790361">
    <property type="protein sequence ID" value="CCD56710.1"/>
    <property type="molecule type" value="Genomic_DNA"/>
</dbReference>
<proteinExistence type="predicted"/>
<name>G2YYL2_BOTF4</name>
<organism evidence="1 2">
    <name type="scientific">Botryotinia fuckeliana (strain T4)</name>
    <name type="common">Noble rot fungus</name>
    <name type="synonym">Botrytis cinerea</name>
    <dbReference type="NCBI Taxonomy" id="999810"/>
    <lineage>
        <taxon>Eukaryota</taxon>
        <taxon>Fungi</taxon>
        <taxon>Dikarya</taxon>
        <taxon>Ascomycota</taxon>
        <taxon>Pezizomycotina</taxon>
        <taxon>Leotiomycetes</taxon>
        <taxon>Helotiales</taxon>
        <taxon>Sclerotiniaceae</taxon>
        <taxon>Botrytis</taxon>
    </lineage>
</organism>
<gene>
    <name evidence="1" type="ORF">BofuT4_uP145180.1</name>
</gene>
<dbReference type="InParanoid" id="G2YYL2"/>
<evidence type="ECO:0000313" key="2">
    <source>
        <dbReference type="Proteomes" id="UP000008177"/>
    </source>
</evidence>
<protein>
    <submittedName>
        <fullName evidence="1">Uncharacterized protein</fullName>
    </submittedName>
</protein>
<sequence>MYIPRYYTHALHTHPWPYILLYITPLASICLQPVSANGEPEWLCDKEKTVD</sequence>
<dbReference type="AlphaFoldDB" id="G2YYL2"/>